<name>A0AAV4T228_CAEEX</name>
<dbReference type="EMBL" id="BPLR01010444">
    <property type="protein sequence ID" value="GIY39311.1"/>
    <property type="molecule type" value="Genomic_DNA"/>
</dbReference>
<evidence type="ECO:0000313" key="1">
    <source>
        <dbReference type="EMBL" id="GIY39311.1"/>
    </source>
</evidence>
<keyword evidence="2" id="KW-1185">Reference proteome</keyword>
<dbReference type="Proteomes" id="UP001054945">
    <property type="component" value="Unassembled WGS sequence"/>
</dbReference>
<gene>
    <name evidence="1" type="ORF">CEXT_261891</name>
</gene>
<sequence>MASPPKQQRFVINGMKSGFAIKIFALRIREHCLLFCPLLLQVFKVTHKLNEEVEQVKEMATFKINGRVMSSFDNKWEDVRCIVGGCKWHEEMDGPLPIDLSLSCFIRTRRELNSAGIVSGKRKG</sequence>
<dbReference type="AlphaFoldDB" id="A0AAV4T228"/>
<proteinExistence type="predicted"/>
<evidence type="ECO:0000313" key="2">
    <source>
        <dbReference type="Proteomes" id="UP001054945"/>
    </source>
</evidence>
<comment type="caution">
    <text evidence="1">The sequence shown here is derived from an EMBL/GenBank/DDBJ whole genome shotgun (WGS) entry which is preliminary data.</text>
</comment>
<organism evidence="1 2">
    <name type="scientific">Caerostris extrusa</name>
    <name type="common">Bark spider</name>
    <name type="synonym">Caerostris bankana</name>
    <dbReference type="NCBI Taxonomy" id="172846"/>
    <lineage>
        <taxon>Eukaryota</taxon>
        <taxon>Metazoa</taxon>
        <taxon>Ecdysozoa</taxon>
        <taxon>Arthropoda</taxon>
        <taxon>Chelicerata</taxon>
        <taxon>Arachnida</taxon>
        <taxon>Araneae</taxon>
        <taxon>Araneomorphae</taxon>
        <taxon>Entelegynae</taxon>
        <taxon>Araneoidea</taxon>
        <taxon>Araneidae</taxon>
        <taxon>Caerostris</taxon>
    </lineage>
</organism>
<protein>
    <submittedName>
        <fullName evidence="1">Uncharacterized protein</fullName>
    </submittedName>
</protein>
<reference evidence="1 2" key="1">
    <citation type="submission" date="2021-06" db="EMBL/GenBank/DDBJ databases">
        <title>Caerostris extrusa draft genome.</title>
        <authorList>
            <person name="Kono N."/>
            <person name="Arakawa K."/>
        </authorList>
    </citation>
    <scope>NUCLEOTIDE SEQUENCE [LARGE SCALE GENOMIC DNA]</scope>
</reference>
<accession>A0AAV4T228</accession>